<feature type="domain" description="Aminoglycoside phosphotransferase" evidence="1">
    <location>
        <begin position="122"/>
        <end position="356"/>
    </location>
</feature>
<sequence length="437" mass="50711">MLLNALIHVHAMFGFAQRSLLTLSRIWTSSTRFLHNNFRLLTLITGLRLSATAITLPHHHQWPLTDQQVYRRTHDFFNSIDDGAIRALGARHHPRHLPCEIKVRYRGTFNGCFVIEHSDGTTRVVRVALEPAVQDAWDKVRSEVCTMKYVRLHSHIPVPRVYAYGRSKLCRFTSELQVFIIMEQMEGVPLTREALEASSTPRLRFFLNQLVDVLAEFRKLSFTRGGSLMPSDNDEEDMELGNPPVKMVGAFSIRKNEFQATGYKIRRIVTTSAKQFLDEQVRILRHMWTMPYQYLNRREAELEQFALEFMSQPEVQDRVCINSDPQSFLLVHPDLRLGNVLVDDKLRICGIIDWEYTASVPQCVFTPRHGSQATTWVWPPYRPSLHIVLLFRRGSRKNTLSSRPSGVPKIPFPRRYPKYFTTRQSLTISSRRQSCQT</sequence>
<proteinExistence type="predicted"/>
<evidence type="ECO:0000313" key="2">
    <source>
        <dbReference type="EMBL" id="KAK0609325.1"/>
    </source>
</evidence>
<dbReference type="SUPFAM" id="SSF56112">
    <property type="entry name" value="Protein kinase-like (PK-like)"/>
    <property type="match status" value="1"/>
</dbReference>
<dbReference type="GO" id="GO:0016301">
    <property type="term" value="F:kinase activity"/>
    <property type="evidence" value="ECO:0007669"/>
    <property type="project" value="UniProtKB-KW"/>
</dbReference>
<dbReference type="PANTHER" id="PTHR21310:SF37">
    <property type="entry name" value="AMINOGLYCOSIDE PHOSPHOTRANSFERASE DOMAIN-CONTAINING PROTEIN"/>
    <property type="match status" value="1"/>
</dbReference>
<dbReference type="InterPro" id="IPR011009">
    <property type="entry name" value="Kinase-like_dom_sf"/>
</dbReference>
<protein>
    <submittedName>
        <fullName evidence="2">Kinase-like domain-containing protein</fullName>
    </submittedName>
</protein>
<comment type="caution">
    <text evidence="2">The sequence shown here is derived from an EMBL/GenBank/DDBJ whole genome shotgun (WGS) entry which is preliminary data.</text>
</comment>
<accession>A0AA39WB94</accession>
<dbReference type="Pfam" id="PF01636">
    <property type="entry name" value="APH"/>
    <property type="match status" value="1"/>
</dbReference>
<dbReference type="AlphaFoldDB" id="A0AA39WB94"/>
<keyword evidence="3" id="KW-1185">Reference proteome</keyword>
<keyword evidence="2" id="KW-0418">Kinase</keyword>
<organism evidence="2 3">
    <name type="scientific">Bombardia bombarda</name>
    <dbReference type="NCBI Taxonomy" id="252184"/>
    <lineage>
        <taxon>Eukaryota</taxon>
        <taxon>Fungi</taxon>
        <taxon>Dikarya</taxon>
        <taxon>Ascomycota</taxon>
        <taxon>Pezizomycotina</taxon>
        <taxon>Sordariomycetes</taxon>
        <taxon>Sordariomycetidae</taxon>
        <taxon>Sordariales</taxon>
        <taxon>Lasiosphaeriaceae</taxon>
        <taxon>Bombardia</taxon>
    </lineage>
</organism>
<keyword evidence="2" id="KW-0808">Transferase</keyword>
<evidence type="ECO:0000313" key="3">
    <source>
        <dbReference type="Proteomes" id="UP001174934"/>
    </source>
</evidence>
<dbReference type="PANTHER" id="PTHR21310">
    <property type="entry name" value="AMINOGLYCOSIDE PHOSPHOTRANSFERASE-RELATED-RELATED"/>
    <property type="match status" value="1"/>
</dbReference>
<dbReference type="InterPro" id="IPR051678">
    <property type="entry name" value="AGP_Transferase"/>
</dbReference>
<name>A0AA39WB94_9PEZI</name>
<reference evidence="2" key="1">
    <citation type="submission" date="2023-06" db="EMBL/GenBank/DDBJ databases">
        <title>Genome-scale phylogeny and comparative genomics of the fungal order Sordariales.</title>
        <authorList>
            <consortium name="Lawrence Berkeley National Laboratory"/>
            <person name="Hensen N."/>
            <person name="Bonometti L."/>
            <person name="Westerberg I."/>
            <person name="Brannstrom I.O."/>
            <person name="Guillou S."/>
            <person name="Cros-Aarteil S."/>
            <person name="Calhoun S."/>
            <person name="Haridas S."/>
            <person name="Kuo A."/>
            <person name="Mondo S."/>
            <person name="Pangilinan J."/>
            <person name="Riley R."/>
            <person name="LaButti K."/>
            <person name="Andreopoulos B."/>
            <person name="Lipzen A."/>
            <person name="Chen C."/>
            <person name="Yanf M."/>
            <person name="Daum C."/>
            <person name="Ng V."/>
            <person name="Clum A."/>
            <person name="Steindorff A."/>
            <person name="Ohm R."/>
            <person name="Martin F."/>
            <person name="Silar P."/>
            <person name="Natvig D."/>
            <person name="Lalanne C."/>
            <person name="Gautier V."/>
            <person name="Ament-velasquez S.L."/>
            <person name="Kruys A."/>
            <person name="Hutchinson M.I."/>
            <person name="Powell A.J."/>
            <person name="Barry K."/>
            <person name="Miller A.N."/>
            <person name="Grigoriev I.V."/>
            <person name="Debuchy R."/>
            <person name="Gladieux P."/>
            <person name="Thoren M.H."/>
            <person name="Johannesson H."/>
        </authorList>
    </citation>
    <scope>NUCLEOTIDE SEQUENCE</scope>
    <source>
        <strain evidence="2">SMH3391-2</strain>
    </source>
</reference>
<dbReference type="InterPro" id="IPR002575">
    <property type="entry name" value="Aminoglycoside_PTrfase"/>
</dbReference>
<dbReference type="EMBL" id="JAULSR010000014">
    <property type="protein sequence ID" value="KAK0609325.1"/>
    <property type="molecule type" value="Genomic_DNA"/>
</dbReference>
<dbReference type="Gene3D" id="3.90.1200.10">
    <property type="match status" value="1"/>
</dbReference>
<evidence type="ECO:0000259" key="1">
    <source>
        <dbReference type="Pfam" id="PF01636"/>
    </source>
</evidence>
<dbReference type="Proteomes" id="UP001174934">
    <property type="component" value="Unassembled WGS sequence"/>
</dbReference>
<gene>
    <name evidence="2" type="ORF">B0T17DRAFT_136143</name>
</gene>